<dbReference type="Pfam" id="PF02223">
    <property type="entry name" value="Thymidylate_kin"/>
    <property type="match status" value="1"/>
</dbReference>
<keyword evidence="17 22" id="KW-0472">Membrane</keyword>
<feature type="compositionally biased region" description="Basic and acidic residues" evidence="21">
    <location>
        <begin position="327"/>
        <end position="337"/>
    </location>
</feature>
<keyword evidence="6" id="KW-1003">Cell membrane</keyword>
<evidence type="ECO:0000256" key="16">
    <source>
        <dbReference type="ARBA" id="ARBA00022989"/>
    </source>
</evidence>
<dbReference type="GO" id="GO:0005524">
    <property type="term" value="F:ATP binding"/>
    <property type="evidence" value="ECO:0007669"/>
    <property type="project" value="UniProtKB-KW"/>
</dbReference>
<dbReference type="SUPFAM" id="SSF52047">
    <property type="entry name" value="RNI-like"/>
    <property type="match status" value="1"/>
</dbReference>
<evidence type="ECO:0000256" key="2">
    <source>
        <dbReference type="ARBA" id="ARBA00004992"/>
    </source>
</evidence>
<sequence>MTDNNFSLSSQFDQQGNVLVGDASCWNKCLHLKIMRTVIDYEFLLKDSEVHVLSISPNKEFINALCFKTQISIIIPQWALRLVKEDWNFPNPYLKFLSPSQSSINFSIQPPALTPLSPSSTETTDVSQKNDNPSTASEDEHVIRKIKKVRKRTTVWDKKYDVERKKKGTRGHGVNLLWDQKSKCTTPYPDSIDRYLDCLLNYKPSSFSSEVVGVATFTPTAIQTAKQSIDAFATKSWRVWLPNDIWAKFSLLKAICTPYGTTSVEFVQMLILLKELYSDNLIEIVGFLDFQETSAEVSTSLMSLNNKNPTEGQGVLSDAAKSTSLTVKEKEKEKSDSSHSNNDDSALSFINNSEGDNFDFDLSIMNSDNKELFGGNDLLLNPESCTANEQSNNATNIPAARFSNFSTTGNSGISFPSEISQQQLTTTMLPSSNIYSNSPASLLNFAPELSSTDLDMRLTGNFNTQYQQSSSPASSSQYLYSPSVTSSTFNATSPLDSANNLFQNLKSPNNNIVNNENVEIIMNGVSVVIPASQLSEALAYIQHRNNVNQLGVSNGLVSNIQEFLLNVPYTAGLVHPSDPDQNRNNNNQSIFKVEKGIADAAADALAEIKTEPEAEDQESLLFLADMKKENDTLITRTKLTSALEKKVAPNFQTDDNSTGSTAKVADSEIYSYVKASEFQSGSIVHLVDIQKRIKEKTKDPAFKLTKNLNKTGNVIDKPKKRMNFENIIKESKSASLLFDKDNVNKRKEELNGIFAFSKTKVNQEDDTKENLVADKIEKEQLTEVLKLIGHSVNGKINLKDPENTPSNQREEFWVQTEKIPFQQFVDAKQNAETFGYLEQPMKMNSSTAKTEKKLEYVGTSSSKALSDVANFEQPNIPKDNQKEDFERWWDSGQDVKTLIELFDTSSNNSREKPLSMLITCYLKKANAFGAELLAESLSILMKRNYCSSKEVGDIILSKTNFDNDVLENEEFSENLSSLLKVLVLKSVVSIKEIIERGIDFGKEDDDEEDYEKEEANELISKLDEEFENKEKFNHSLAHKFQKIEINSTVEPEKEKKLNNTNEVLEMMGSVVEGKTKDDRLEDEKINKNSTKKKDFFIQIKWGQRTFEVLENSPFNSSEGDSQKKQKNFDFEGLTEGKVFKVISDHKPNLNDELNCNKGDSVLITKVFDDGWIRGTNLTLSGRSGMGLDKSGKSTQCNLLAKNLKKLNLAVKQQGFPDRTTAIGNVINNYLTQSEDLNDKAIHLLFSANRWEKNDFILNSLQNGEHVICDRYAYSGVSFTHSKDIDLEWCKSPDKAGIHLGLIKPDIVFFLNLDPDLSQGRGDFGKERYEKLDFQKKVKNSFQLMKDDSWVVLDASQEVEILEKEILDRILKEISIAKNAEVLKLWIEVFPGNGLNISKIPEQIFQLTELKDIEMMKLNLTGSIEKIVNLKKLESANNKISGIIPNNIDELIFIKRLDLQNNALTGSIPASIGNLSNLVFLRLGGNELAGTIPKQINKLNKLLGLHLNDNLLSGMLPDLFGLKDIHLGSCYLQSSRSNFCVPKECPSINNSDCQILASWLPSFFNPENCCETTSRSILQCNNQIPPRITVLITIDIPKDLTKNLARTGISGSIPHDIGDLSQLTFLDLSNNNLVGNIPQTLTDLGRLQRLRLNNNLLEGNILKDLGRLMFLTELDFSNNKLTGGIPSEFKYLISLKKLKLGKNLITGPISSTFSALQNLQILDISFNQLSGQIPLYLGQLPNLVLLFLNDNQFSGYLPNFSKKLFNDSKSCNIRKLGSVCLLQGESIDALVPTLYCEDSLATDCEILSRWIPLIFKKENCCITFDTYNYVSCSNGRVTEIVLMEWARLFTSFIEISSHFVSDNFPVPLTFLIARLSSLTKLIIQKGLLSGPIPDSIGNLVNLKYLDLSANYLHGNLPESFRNLANLNFVTLEGNSFSGNIPESFSALKSLTYFNVKLNFFTGPIPQSFVNLPNLKQLVLHQNFFSGDIPVFPSYFCPFDGEGDKVTDLSSLGESCCYPTGQNLITTFPTLCEHEDISNSIVAGNIPDEIGLLTNLQTLKLSDNRLTGSVPNLSKLVNLKILDLSSNFLDGPLTYQLSALSELTTLNLDGNLFDGPLPNLLNLNKLETCQIRGIENICLPKNNSVTDFIPKICVFTQLNSCSTDCKILKSWLPALIPENCCEVFDNDIIKCDGGGSTARVTSLYLNNNNFTGILPDLSALQKITNSIGCNLRNLGKVCVPNGKHYTDLLPPPCSHDNLSDCNRNLTSTSVSSFIVSLSTTSNIQTALQKNSASVITSSVSQPCANKNCLVTTPVFLVQSTITTNGNTQAIDPSDIPISNKSNKVASTLLILLTVLSFFLFLVGFWKLVFFSRKIMEEKKVNSFKKHCPTITVERNPITPTTSMENISLPDLKDNTVYNSKIPYAINPIIADTPRFEISDHVETEKFKLTVSSELNQCNFDSEKLDLLDKVGKGVINQEEFIERISKLEKIANIE</sequence>
<dbReference type="HAMAP" id="MF_00165">
    <property type="entry name" value="Thymidylate_kinase"/>
    <property type="match status" value="1"/>
</dbReference>
<dbReference type="GO" id="GO:0005886">
    <property type="term" value="C:plasma membrane"/>
    <property type="evidence" value="ECO:0007669"/>
    <property type="project" value="UniProtKB-SubCell"/>
</dbReference>
<dbReference type="EMBL" id="JADGJW010000182">
    <property type="protein sequence ID" value="KAJ3222286.1"/>
    <property type="molecule type" value="Genomic_DNA"/>
</dbReference>
<organism evidence="24 25">
    <name type="scientific">Clydaea vesicula</name>
    <dbReference type="NCBI Taxonomy" id="447962"/>
    <lineage>
        <taxon>Eukaryota</taxon>
        <taxon>Fungi</taxon>
        <taxon>Fungi incertae sedis</taxon>
        <taxon>Chytridiomycota</taxon>
        <taxon>Chytridiomycota incertae sedis</taxon>
        <taxon>Chytridiomycetes</taxon>
        <taxon>Lobulomycetales</taxon>
        <taxon>Lobulomycetaceae</taxon>
        <taxon>Clydaea</taxon>
    </lineage>
</organism>
<keyword evidence="25" id="KW-1185">Reference proteome</keyword>
<dbReference type="Gene3D" id="3.40.50.300">
    <property type="entry name" value="P-loop containing nucleotide triphosphate hydrolases"/>
    <property type="match status" value="1"/>
</dbReference>
<keyword evidence="12" id="KW-0677">Repeat</keyword>
<comment type="pathway">
    <text evidence="2">Pyrimidine metabolism; dTTP biosynthesis.</text>
</comment>
<evidence type="ECO:0000256" key="17">
    <source>
        <dbReference type="ARBA" id="ARBA00023136"/>
    </source>
</evidence>
<dbReference type="PANTHER" id="PTHR48052:SF8">
    <property type="entry name" value="LRR RECEPTOR-LIKE SERINE_THREONINE-PROTEIN KINASE FLS2"/>
    <property type="match status" value="1"/>
</dbReference>
<dbReference type="PANTHER" id="PTHR48052">
    <property type="entry name" value="UNNAMED PRODUCT"/>
    <property type="match status" value="1"/>
</dbReference>
<dbReference type="InterPro" id="IPR001611">
    <property type="entry name" value="Leu-rich_rpt"/>
</dbReference>
<evidence type="ECO:0000256" key="3">
    <source>
        <dbReference type="ARBA" id="ARBA00009776"/>
    </source>
</evidence>
<keyword evidence="15" id="KW-0067">ATP-binding</keyword>
<keyword evidence="18" id="KW-0675">Receptor</keyword>
<keyword evidence="11" id="KW-0732">Signal</keyword>
<dbReference type="CDD" id="cd01672">
    <property type="entry name" value="TMPK"/>
    <property type="match status" value="1"/>
</dbReference>
<evidence type="ECO:0000256" key="8">
    <source>
        <dbReference type="ARBA" id="ARBA00022679"/>
    </source>
</evidence>
<dbReference type="Proteomes" id="UP001211065">
    <property type="component" value="Unassembled WGS sequence"/>
</dbReference>
<proteinExistence type="inferred from homology"/>
<evidence type="ECO:0000256" key="15">
    <source>
        <dbReference type="ARBA" id="ARBA00022840"/>
    </source>
</evidence>
<keyword evidence="14" id="KW-0418">Kinase</keyword>
<dbReference type="GO" id="GO:0004798">
    <property type="term" value="F:dTMP kinase activity"/>
    <property type="evidence" value="ECO:0007669"/>
    <property type="project" value="UniProtKB-EC"/>
</dbReference>
<comment type="similarity">
    <text evidence="3">Belongs to the thymidylate kinase family.</text>
</comment>
<protein>
    <recommendedName>
        <fullName evidence="5">Thymidylate kinase</fullName>
        <ecNumber evidence="4">2.7.4.9</ecNumber>
    </recommendedName>
</protein>
<feature type="region of interest" description="Disordered" evidence="21">
    <location>
        <begin position="306"/>
        <end position="348"/>
    </location>
</feature>
<dbReference type="SUPFAM" id="SSF52540">
    <property type="entry name" value="P-loop containing nucleoside triphosphate hydrolases"/>
    <property type="match status" value="1"/>
</dbReference>
<evidence type="ECO:0000256" key="10">
    <source>
        <dbReference type="ARBA" id="ARBA00022727"/>
    </source>
</evidence>
<feature type="region of interest" description="Disordered" evidence="21">
    <location>
        <begin position="116"/>
        <end position="140"/>
    </location>
</feature>
<dbReference type="InterPro" id="IPR036028">
    <property type="entry name" value="SH3-like_dom_sf"/>
</dbReference>
<comment type="subcellular location">
    <subcellularLocation>
        <location evidence="1">Cell membrane</location>
    </subcellularLocation>
    <subcellularLocation>
        <location evidence="20">Endomembrane system</location>
        <topology evidence="20">Single-pass membrane protein</topology>
    </subcellularLocation>
</comment>
<evidence type="ECO:0000256" key="5">
    <source>
        <dbReference type="ARBA" id="ARBA00017144"/>
    </source>
</evidence>
<dbReference type="FunFam" id="3.80.10.10:FF:000041">
    <property type="entry name" value="LRR receptor-like serine/threonine-protein kinase ERECTA"/>
    <property type="match status" value="2"/>
</dbReference>
<dbReference type="InterPro" id="IPR018094">
    <property type="entry name" value="Thymidylate_kinase"/>
</dbReference>
<evidence type="ECO:0000256" key="18">
    <source>
        <dbReference type="ARBA" id="ARBA00023170"/>
    </source>
</evidence>
<gene>
    <name evidence="24" type="ORF">HK099_002479</name>
</gene>
<feature type="domain" description="Thymidylate kinase-like" evidence="23">
    <location>
        <begin position="1186"/>
        <end position="1365"/>
    </location>
</feature>
<name>A0AAD5Y0R1_9FUNG</name>
<dbReference type="SMART" id="SM00365">
    <property type="entry name" value="LRR_SD22"/>
    <property type="match status" value="9"/>
</dbReference>
<accession>A0AAD5Y0R1</accession>
<evidence type="ECO:0000256" key="11">
    <source>
        <dbReference type="ARBA" id="ARBA00022729"/>
    </source>
</evidence>
<dbReference type="Gene3D" id="3.80.10.10">
    <property type="entry name" value="Ribonuclease Inhibitor"/>
    <property type="match status" value="6"/>
</dbReference>
<dbReference type="Gene3D" id="2.30.30.40">
    <property type="entry name" value="SH3 Domains"/>
    <property type="match status" value="1"/>
</dbReference>
<feature type="transmembrane region" description="Helical" evidence="22">
    <location>
        <begin position="2346"/>
        <end position="2367"/>
    </location>
</feature>
<evidence type="ECO:0000259" key="23">
    <source>
        <dbReference type="Pfam" id="PF02223"/>
    </source>
</evidence>
<dbReference type="SUPFAM" id="SSF52058">
    <property type="entry name" value="L domain-like"/>
    <property type="match status" value="2"/>
</dbReference>
<keyword evidence="7" id="KW-0433">Leucine-rich repeat</keyword>
<keyword evidence="19" id="KW-0325">Glycoprotein</keyword>
<evidence type="ECO:0000256" key="21">
    <source>
        <dbReference type="SAM" id="MobiDB-lite"/>
    </source>
</evidence>
<dbReference type="GO" id="GO:0006233">
    <property type="term" value="P:dTDP biosynthetic process"/>
    <property type="evidence" value="ECO:0007669"/>
    <property type="project" value="InterPro"/>
</dbReference>
<evidence type="ECO:0000256" key="1">
    <source>
        <dbReference type="ARBA" id="ARBA00004236"/>
    </source>
</evidence>
<evidence type="ECO:0000313" key="25">
    <source>
        <dbReference type="Proteomes" id="UP001211065"/>
    </source>
</evidence>
<dbReference type="SUPFAM" id="SSF50044">
    <property type="entry name" value="SH3-domain"/>
    <property type="match status" value="1"/>
</dbReference>
<dbReference type="SMART" id="SM00369">
    <property type="entry name" value="LRR_TYP"/>
    <property type="match status" value="9"/>
</dbReference>
<dbReference type="CDD" id="cd00174">
    <property type="entry name" value="SH3"/>
    <property type="match status" value="1"/>
</dbReference>
<dbReference type="Pfam" id="PF12799">
    <property type="entry name" value="LRR_4"/>
    <property type="match status" value="1"/>
</dbReference>
<dbReference type="FunFam" id="3.80.10.10:FF:000095">
    <property type="entry name" value="LRR receptor-like serine/threonine-protein kinase GSO1"/>
    <property type="match status" value="1"/>
</dbReference>
<keyword evidence="10" id="KW-0545">Nucleotide biosynthesis</keyword>
<evidence type="ECO:0000256" key="12">
    <source>
        <dbReference type="ARBA" id="ARBA00022737"/>
    </source>
</evidence>
<dbReference type="Pfam" id="PF13855">
    <property type="entry name" value="LRR_8"/>
    <property type="match status" value="2"/>
</dbReference>
<dbReference type="FunFam" id="3.40.50.300:FF:000679">
    <property type="entry name" value="Thymidylate kinase"/>
    <property type="match status" value="1"/>
</dbReference>
<evidence type="ECO:0000256" key="20">
    <source>
        <dbReference type="ARBA" id="ARBA00037847"/>
    </source>
</evidence>
<evidence type="ECO:0000256" key="14">
    <source>
        <dbReference type="ARBA" id="ARBA00022777"/>
    </source>
</evidence>
<evidence type="ECO:0000256" key="22">
    <source>
        <dbReference type="SAM" id="Phobius"/>
    </source>
</evidence>
<dbReference type="EC" id="2.7.4.9" evidence="4"/>
<evidence type="ECO:0000313" key="24">
    <source>
        <dbReference type="EMBL" id="KAJ3222286.1"/>
    </source>
</evidence>
<dbReference type="InterPro" id="IPR025875">
    <property type="entry name" value="Leu-rich_rpt_4"/>
</dbReference>
<dbReference type="InterPro" id="IPR027417">
    <property type="entry name" value="P-loop_NTPase"/>
</dbReference>
<keyword evidence="8" id="KW-0808">Transferase</keyword>
<dbReference type="InterPro" id="IPR003591">
    <property type="entry name" value="Leu-rich_rpt_typical-subtyp"/>
</dbReference>
<evidence type="ECO:0000256" key="7">
    <source>
        <dbReference type="ARBA" id="ARBA00022614"/>
    </source>
</evidence>
<evidence type="ECO:0000256" key="13">
    <source>
        <dbReference type="ARBA" id="ARBA00022741"/>
    </source>
</evidence>
<reference evidence="24" key="1">
    <citation type="submission" date="2020-05" db="EMBL/GenBank/DDBJ databases">
        <title>Phylogenomic resolution of chytrid fungi.</title>
        <authorList>
            <person name="Stajich J.E."/>
            <person name="Amses K."/>
            <person name="Simmons R."/>
            <person name="Seto K."/>
            <person name="Myers J."/>
            <person name="Bonds A."/>
            <person name="Quandt C.A."/>
            <person name="Barry K."/>
            <person name="Liu P."/>
            <person name="Grigoriev I."/>
            <person name="Longcore J.E."/>
            <person name="James T.Y."/>
        </authorList>
    </citation>
    <scope>NUCLEOTIDE SEQUENCE</scope>
    <source>
        <strain evidence="24">JEL0476</strain>
    </source>
</reference>
<feature type="compositionally biased region" description="Polar residues" evidence="21">
    <location>
        <begin position="125"/>
        <end position="136"/>
    </location>
</feature>
<keyword evidence="9 22" id="KW-0812">Transmembrane</keyword>
<dbReference type="GO" id="GO:0012505">
    <property type="term" value="C:endomembrane system"/>
    <property type="evidence" value="ECO:0007669"/>
    <property type="project" value="UniProtKB-SubCell"/>
</dbReference>
<evidence type="ECO:0000256" key="9">
    <source>
        <dbReference type="ARBA" id="ARBA00022692"/>
    </source>
</evidence>
<dbReference type="InterPro" id="IPR039430">
    <property type="entry name" value="Thymidylate_kin-like_dom"/>
</dbReference>
<dbReference type="NCBIfam" id="TIGR00041">
    <property type="entry name" value="DTMP_kinase"/>
    <property type="match status" value="1"/>
</dbReference>
<evidence type="ECO:0000256" key="4">
    <source>
        <dbReference type="ARBA" id="ARBA00012980"/>
    </source>
</evidence>
<comment type="caution">
    <text evidence="24">The sequence shown here is derived from an EMBL/GenBank/DDBJ whole genome shotgun (WGS) entry which is preliminary data.</text>
</comment>
<dbReference type="PROSITE" id="PS51450">
    <property type="entry name" value="LRR"/>
    <property type="match status" value="1"/>
</dbReference>
<evidence type="ECO:0000256" key="6">
    <source>
        <dbReference type="ARBA" id="ARBA00022475"/>
    </source>
</evidence>
<keyword evidence="13" id="KW-0547">Nucleotide-binding</keyword>
<evidence type="ECO:0000256" key="19">
    <source>
        <dbReference type="ARBA" id="ARBA00023180"/>
    </source>
</evidence>
<dbReference type="Pfam" id="PF00560">
    <property type="entry name" value="LRR_1"/>
    <property type="match status" value="2"/>
</dbReference>
<dbReference type="InterPro" id="IPR032675">
    <property type="entry name" value="LRR_dom_sf"/>
</dbReference>
<keyword evidence="16 22" id="KW-1133">Transmembrane helix</keyword>